<dbReference type="SUPFAM" id="SSF47473">
    <property type="entry name" value="EF-hand"/>
    <property type="match status" value="1"/>
</dbReference>
<dbReference type="OrthoDB" id="286463at2759"/>
<evidence type="ECO:0000313" key="1">
    <source>
        <dbReference type="EMBL" id="EFX61420.1"/>
    </source>
</evidence>
<protein>
    <recommendedName>
        <fullName evidence="3">EF-hand domain-containing protein</fullName>
    </recommendedName>
</protein>
<reference evidence="1 2" key="1">
    <citation type="journal article" date="2011" name="Science">
        <title>The ecoresponsive genome of Daphnia pulex.</title>
        <authorList>
            <person name="Colbourne J.K."/>
            <person name="Pfrender M.E."/>
            <person name="Gilbert D."/>
            <person name="Thomas W.K."/>
            <person name="Tucker A."/>
            <person name="Oakley T.H."/>
            <person name="Tokishita S."/>
            <person name="Aerts A."/>
            <person name="Arnold G.J."/>
            <person name="Basu M.K."/>
            <person name="Bauer D.J."/>
            <person name="Caceres C.E."/>
            <person name="Carmel L."/>
            <person name="Casola C."/>
            <person name="Choi J.H."/>
            <person name="Detter J.C."/>
            <person name="Dong Q."/>
            <person name="Dusheyko S."/>
            <person name="Eads B.D."/>
            <person name="Frohlich T."/>
            <person name="Geiler-Samerotte K.A."/>
            <person name="Gerlach D."/>
            <person name="Hatcher P."/>
            <person name="Jogdeo S."/>
            <person name="Krijgsveld J."/>
            <person name="Kriventseva E.V."/>
            <person name="Kultz D."/>
            <person name="Laforsch C."/>
            <person name="Lindquist E."/>
            <person name="Lopez J."/>
            <person name="Manak J.R."/>
            <person name="Muller J."/>
            <person name="Pangilinan J."/>
            <person name="Patwardhan R.P."/>
            <person name="Pitluck S."/>
            <person name="Pritham E.J."/>
            <person name="Rechtsteiner A."/>
            <person name="Rho M."/>
            <person name="Rogozin I.B."/>
            <person name="Sakarya O."/>
            <person name="Salamov A."/>
            <person name="Schaack S."/>
            <person name="Shapiro H."/>
            <person name="Shiga Y."/>
            <person name="Skalitzky C."/>
            <person name="Smith Z."/>
            <person name="Souvorov A."/>
            <person name="Sung W."/>
            <person name="Tang Z."/>
            <person name="Tsuchiya D."/>
            <person name="Tu H."/>
            <person name="Vos H."/>
            <person name="Wang M."/>
            <person name="Wolf Y.I."/>
            <person name="Yamagata H."/>
            <person name="Yamada T."/>
            <person name="Ye Y."/>
            <person name="Shaw J.R."/>
            <person name="Andrews J."/>
            <person name="Crease T.J."/>
            <person name="Tang H."/>
            <person name="Lucas S.M."/>
            <person name="Robertson H.M."/>
            <person name="Bork P."/>
            <person name="Koonin E.V."/>
            <person name="Zdobnov E.M."/>
            <person name="Grigoriev I.V."/>
            <person name="Lynch M."/>
            <person name="Boore J.L."/>
        </authorList>
    </citation>
    <scope>NUCLEOTIDE SEQUENCE [LARGE SCALE GENOMIC DNA]</scope>
</reference>
<dbReference type="InterPro" id="IPR011992">
    <property type="entry name" value="EF-hand-dom_pair"/>
</dbReference>
<evidence type="ECO:0000313" key="2">
    <source>
        <dbReference type="Proteomes" id="UP000000305"/>
    </source>
</evidence>
<dbReference type="Proteomes" id="UP000000305">
    <property type="component" value="Unassembled WGS sequence"/>
</dbReference>
<dbReference type="eggNOG" id="ENOG502SUHM">
    <property type="taxonomic scope" value="Eukaryota"/>
</dbReference>
<dbReference type="InParanoid" id="E9I3L0"/>
<dbReference type="EMBL" id="GL734617">
    <property type="protein sequence ID" value="EFX61420.1"/>
    <property type="molecule type" value="Genomic_DNA"/>
</dbReference>
<proteinExistence type="predicted"/>
<name>E9I3L0_DAPPU</name>
<dbReference type="KEGG" id="dpx:DAPPUDRAFT_339680"/>
<dbReference type="HOGENOM" id="CLU_1200895_0_0_1"/>
<organism evidence="1 2">
    <name type="scientific">Daphnia pulex</name>
    <name type="common">Water flea</name>
    <dbReference type="NCBI Taxonomy" id="6669"/>
    <lineage>
        <taxon>Eukaryota</taxon>
        <taxon>Metazoa</taxon>
        <taxon>Ecdysozoa</taxon>
        <taxon>Arthropoda</taxon>
        <taxon>Crustacea</taxon>
        <taxon>Branchiopoda</taxon>
        <taxon>Diplostraca</taxon>
        <taxon>Cladocera</taxon>
        <taxon>Anomopoda</taxon>
        <taxon>Daphniidae</taxon>
        <taxon>Daphnia</taxon>
    </lineage>
</organism>
<dbReference type="AlphaFoldDB" id="E9I3L0"/>
<sequence>MAQLGVSSQLLSSIAKYIIIVQYNVTHMLNPKLVPLQRNLPEIGDKKDLHALHPYATRGNSAAERRGRRVEPVGHCQQHQCEEQDQKLHVSIAGSAAEVAQNQPHLRAWKNAHPEERLSLTHYTIEALLDALREKQREGSEGSTRGDLAGLGNPFSEEGRRANFTLLDVEGKAELNLNDLRYINEQLKYGYSDEQLVEIIHSVGGFGTEKITWEKFNKFIERKVNRRRLAI</sequence>
<keyword evidence="2" id="KW-1185">Reference proteome</keyword>
<gene>
    <name evidence="1" type="ORF">DAPPUDRAFT_339680</name>
</gene>
<evidence type="ECO:0008006" key="3">
    <source>
        <dbReference type="Google" id="ProtNLM"/>
    </source>
</evidence>
<dbReference type="Gene3D" id="1.10.238.10">
    <property type="entry name" value="EF-hand"/>
    <property type="match status" value="1"/>
</dbReference>
<dbReference type="STRING" id="6669.E9I3L0"/>
<accession>E9I3L0</accession>